<dbReference type="SUPFAM" id="SSF53706">
    <property type="entry name" value="Formate dehydrogenase/DMSO reductase, domains 1-3"/>
    <property type="match status" value="1"/>
</dbReference>
<dbReference type="InterPro" id="IPR036010">
    <property type="entry name" value="2Fe-2S_ferredoxin-like_sf"/>
</dbReference>
<dbReference type="InterPro" id="IPR054351">
    <property type="entry name" value="NADH_UbQ_OxRdtase_ferredoxin"/>
</dbReference>
<feature type="domain" description="4Fe-4S ferredoxin-type" evidence="8">
    <location>
        <begin position="646"/>
        <end position="675"/>
    </location>
</feature>
<dbReference type="RefSeq" id="WP_128752908.1">
    <property type="nucleotide sequence ID" value="NZ_CP035282.1"/>
</dbReference>
<keyword evidence="6" id="KW-0411">Iron-sulfur</keyword>
<evidence type="ECO:0000259" key="8">
    <source>
        <dbReference type="PROSITE" id="PS51379"/>
    </source>
</evidence>
<dbReference type="InterPro" id="IPR028261">
    <property type="entry name" value="DPD_II"/>
</dbReference>
<dbReference type="SUPFAM" id="SSF46548">
    <property type="entry name" value="alpha-helical ferredoxin"/>
    <property type="match status" value="1"/>
</dbReference>
<dbReference type="PROSITE" id="PS00551">
    <property type="entry name" value="MOLYBDOPTERIN_PROK_1"/>
    <property type="match status" value="1"/>
</dbReference>
<dbReference type="EMBL" id="CP035282">
    <property type="protein sequence ID" value="QAT62380.1"/>
    <property type="molecule type" value="Genomic_DNA"/>
</dbReference>
<proteinExistence type="predicted"/>
<dbReference type="Gene3D" id="3.50.50.60">
    <property type="entry name" value="FAD/NAD(P)-binding domain"/>
    <property type="match status" value="2"/>
</dbReference>
<dbReference type="FunFam" id="3.30.70.20:FF:000035">
    <property type="entry name" value="Iron hydrogenase 1"/>
    <property type="match status" value="1"/>
</dbReference>
<dbReference type="InterPro" id="IPR017896">
    <property type="entry name" value="4Fe4S_Fe-S-bd"/>
</dbReference>
<dbReference type="PROSITE" id="PS51669">
    <property type="entry name" value="4FE4S_MOW_BIS_MGD"/>
    <property type="match status" value="1"/>
</dbReference>
<dbReference type="GO" id="GO:0046872">
    <property type="term" value="F:metal ion binding"/>
    <property type="evidence" value="ECO:0007669"/>
    <property type="project" value="UniProtKB-KW"/>
</dbReference>
<reference evidence="11" key="1">
    <citation type="submission" date="2019-01" db="EMBL/GenBank/DDBJ databases">
        <title>Draft genomes of a novel of Sporanaerobacter strains.</title>
        <authorList>
            <person name="Ma S."/>
        </authorList>
    </citation>
    <scope>NUCLEOTIDE SEQUENCE [LARGE SCALE GENOMIC DNA]</scope>
    <source>
        <strain evidence="11">NJN-17</strain>
    </source>
</reference>
<dbReference type="SMART" id="SM00926">
    <property type="entry name" value="Molybdop_Fe4S4"/>
    <property type="match status" value="1"/>
</dbReference>
<gene>
    <name evidence="10" type="ORF">EQM13_12815</name>
</gene>
<dbReference type="PANTHER" id="PTHR42783">
    <property type="entry name" value="GLUTAMATE SYNTHASE [NADPH] SMALL CHAIN"/>
    <property type="match status" value="1"/>
</dbReference>
<dbReference type="PRINTS" id="PR00419">
    <property type="entry name" value="ADXRDTASE"/>
</dbReference>
<dbReference type="AlphaFoldDB" id="A0A410QEG7"/>
<dbReference type="PANTHER" id="PTHR42783:SF3">
    <property type="entry name" value="GLUTAMATE SYNTHASE [NADPH] SMALL CHAIN-RELATED"/>
    <property type="match status" value="1"/>
</dbReference>
<evidence type="ECO:0000313" key="10">
    <source>
        <dbReference type="EMBL" id="QAT62380.1"/>
    </source>
</evidence>
<evidence type="ECO:0000313" key="11">
    <source>
        <dbReference type="Proteomes" id="UP000287969"/>
    </source>
</evidence>
<dbReference type="SUPFAM" id="SSF54862">
    <property type="entry name" value="4Fe-4S ferredoxins"/>
    <property type="match status" value="1"/>
</dbReference>
<feature type="domain" description="4Fe-4S Mo/W bis-MGD-type" evidence="9">
    <location>
        <begin position="684"/>
        <end position="738"/>
    </location>
</feature>
<dbReference type="OrthoDB" id="9803192at2"/>
<keyword evidence="5" id="KW-0408">Iron</keyword>
<dbReference type="Pfam" id="PF22117">
    <property type="entry name" value="Fer4_Nqo3"/>
    <property type="match status" value="1"/>
</dbReference>
<dbReference type="Pfam" id="PF14691">
    <property type="entry name" value="Fer4_20"/>
    <property type="match status" value="1"/>
</dbReference>
<evidence type="ECO:0000256" key="4">
    <source>
        <dbReference type="ARBA" id="ARBA00023002"/>
    </source>
</evidence>
<dbReference type="NCBIfam" id="NF009410">
    <property type="entry name" value="PRK12771.1"/>
    <property type="match status" value="1"/>
</dbReference>
<protein>
    <submittedName>
        <fullName evidence="10">2Fe-2S iron-sulfur cluster binding domain-containing protein</fullName>
    </submittedName>
</protein>
<accession>A0A410QEG7</accession>
<evidence type="ECO:0000259" key="7">
    <source>
        <dbReference type="PROSITE" id="PS51085"/>
    </source>
</evidence>
<name>A0A410QEG7_9FIRM</name>
<dbReference type="Pfam" id="PF00384">
    <property type="entry name" value="Molybdopterin"/>
    <property type="match status" value="1"/>
</dbReference>
<evidence type="ECO:0000256" key="2">
    <source>
        <dbReference type="ARBA" id="ARBA00022723"/>
    </source>
</evidence>
<dbReference type="InterPro" id="IPR017900">
    <property type="entry name" value="4Fe4S_Fe_S_CS"/>
</dbReference>
<dbReference type="GO" id="GO:0016491">
    <property type="term" value="F:oxidoreductase activity"/>
    <property type="evidence" value="ECO:0007669"/>
    <property type="project" value="UniProtKB-KW"/>
</dbReference>
<keyword evidence="2" id="KW-0479">Metal-binding</keyword>
<dbReference type="Pfam" id="PF07992">
    <property type="entry name" value="Pyr_redox_2"/>
    <property type="match status" value="1"/>
</dbReference>
<dbReference type="PROSITE" id="PS51379">
    <property type="entry name" value="4FE4S_FER_2"/>
    <property type="match status" value="2"/>
</dbReference>
<dbReference type="Gene3D" id="1.10.1060.10">
    <property type="entry name" value="Alpha-helical ferredoxin"/>
    <property type="match status" value="1"/>
</dbReference>
<feature type="domain" description="4Fe-4S ferredoxin-type" evidence="8">
    <location>
        <begin position="603"/>
        <end position="631"/>
    </location>
</feature>
<keyword evidence="3" id="KW-0677">Repeat</keyword>
<keyword evidence="4" id="KW-0560">Oxidoreductase</keyword>
<dbReference type="InterPro" id="IPR027467">
    <property type="entry name" value="MopterinOxRdtase_cofactor_BS"/>
</dbReference>
<dbReference type="InterPro" id="IPR023753">
    <property type="entry name" value="FAD/NAD-binding_dom"/>
</dbReference>
<dbReference type="InterPro" id="IPR042204">
    <property type="entry name" value="2Fe-2S-bd_N"/>
</dbReference>
<evidence type="ECO:0000256" key="1">
    <source>
        <dbReference type="ARBA" id="ARBA00022485"/>
    </source>
</evidence>
<evidence type="ECO:0000256" key="5">
    <source>
        <dbReference type="ARBA" id="ARBA00023004"/>
    </source>
</evidence>
<dbReference type="Pfam" id="PF13510">
    <property type="entry name" value="Fer2_4"/>
    <property type="match status" value="1"/>
</dbReference>
<dbReference type="KEGG" id="spoa:EQM13_12815"/>
<dbReference type="InterPro" id="IPR036188">
    <property type="entry name" value="FAD/NAD-bd_sf"/>
</dbReference>
<sequence length="1192" mass="132234">MSVIRVNINGREVETTVGKSILDVAEENGIDIPHLCYDNRMEIYGGCGLCVVEIEGIPKLQRACATPVRDGMVVKTHTDRIVDTRKAALRLLVSDHRGDCRPPCVLACPAHTDCQGYVGLIANGQFDEALKLIKDKIPVPASIGRICPHPCEDACRRQLVEEPISIARLKAFAGDMDLAGEKYIPEIKENTGKKVAVVGAGPAGLSNAFFLRREGHDVTIYEAMPHGGGMLRYGIPEYRLPKEVLDKEISLIEKMGVKIVYNTKLGEDISLEYLKNNYDAVFIGIGAWKSSSIRCKGEDKKGVLGGIDFLREVSTNGKAEIGKRVAVVGGGNTAMDVARTAVRLGADKVSVLYRRTREEIPAEDVEIEEAEEEGVEFNYLVAPIEITGDDKVTGIRCQKMKLGEPDASGRRKPVPIEGEEIVFDVDTVIGAIGQQVTLGNIKGLNVTKKNTIQVKEGTYETNIPKVFAGGDVVSGPKIAIEAIAQGKEASIVMDSFLRGEIKPLEESYYVKQDDLTEKDFADRERIDRAISNVLSPEKRKNNFHSINETMTAEEAMKEGSRCLECGCKDYFECQLFKYINEYDIDPDKAHGEKHKRNNEDYHPFIERNPDKCILCSKCIRVCDDVVGVTALGLIDRGFNSIASPEFGLHLRDTECISCGQCVDACPVGAIIEKSAVKKQVPVDLKTTPSVCTFCGVGCNLNLESKGEYIYRTTPREDLEEGLLCMKGKFGVDHVNNKNRILEPTVYGEKVSKNLALNHVVKKLQSIRGMYGKDSIGVLVSPRFTTEELFVLKKIADKLGTSLTGSFVLEGGDGLKNLFGYNASANGYDEIYSTDLILSLGNIYENHPVMGMKMRRAYKKGKKIISVSKEGTRLDDIADISYSPEDNLNFLKGLIKVLIEQGYVNEKEIGEKSVGYEELKKWVKDASVDKNIEAIAKMYGEAKKAIIVVEEDTLTDEAVKLLGETAYLTGKIGKAHRGIIIMRVKNNSQGAWDVGFRTSGKEVAELIEKGQVKGLIVLGEDPVKADKKLKETFKKLEFLGVFDIFNTETAKEAEVVIPIGSSYESSGSFTRSDRRIQKVNPGIKPRIGESNLELFMDWADKLNIEYRDLEDIREDISHTIPEYSQLLSLEDQNRIYWSDKSVSKGLLYDNGFATEDKKAHLFSGKDGKMYREKKVYDTIDINLEEYAEREGIR</sequence>
<dbReference type="GO" id="GO:0051539">
    <property type="term" value="F:4 iron, 4 sulfur cluster binding"/>
    <property type="evidence" value="ECO:0007669"/>
    <property type="project" value="UniProtKB-KW"/>
</dbReference>
<dbReference type="InterPro" id="IPR001041">
    <property type="entry name" value="2Fe-2S_ferredoxin-type"/>
</dbReference>
<dbReference type="Gene3D" id="3.30.70.20">
    <property type="match status" value="1"/>
</dbReference>
<dbReference type="Gene3D" id="3.40.228.10">
    <property type="entry name" value="Dimethylsulfoxide Reductase, domain 2"/>
    <property type="match status" value="1"/>
</dbReference>
<dbReference type="Gene3D" id="3.10.20.440">
    <property type="entry name" value="2Fe-2S iron-sulphur cluster binding domain, sarcosine oxidase, alpha subunit, N-terminal domain"/>
    <property type="match status" value="1"/>
</dbReference>
<dbReference type="PROSITE" id="PS00198">
    <property type="entry name" value="4FE4S_FER_1"/>
    <property type="match status" value="1"/>
</dbReference>
<dbReference type="Proteomes" id="UP000287969">
    <property type="component" value="Chromosome"/>
</dbReference>
<keyword evidence="1" id="KW-0004">4Fe-4S</keyword>
<dbReference type="Pfam" id="PF04879">
    <property type="entry name" value="Molybdop_Fe4S4"/>
    <property type="match status" value="1"/>
</dbReference>
<dbReference type="InterPro" id="IPR006656">
    <property type="entry name" value="Mopterin_OxRdtase"/>
</dbReference>
<dbReference type="SUPFAM" id="SSF51971">
    <property type="entry name" value="Nucleotide-binding domain"/>
    <property type="match status" value="1"/>
</dbReference>
<organism evidence="10 11">
    <name type="scientific">Acidilutibacter cellobiosedens</name>
    <dbReference type="NCBI Taxonomy" id="2507161"/>
    <lineage>
        <taxon>Bacteria</taxon>
        <taxon>Bacillati</taxon>
        <taxon>Bacillota</taxon>
        <taxon>Tissierellia</taxon>
        <taxon>Tissierellales</taxon>
        <taxon>Acidilutibacteraceae</taxon>
        <taxon>Acidilutibacter</taxon>
    </lineage>
</organism>
<dbReference type="InterPro" id="IPR006963">
    <property type="entry name" value="Mopterin_OxRdtase_4Fe-4S_dom"/>
</dbReference>
<keyword evidence="11" id="KW-1185">Reference proteome</keyword>
<dbReference type="SUPFAM" id="SSF54292">
    <property type="entry name" value="2Fe-2S ferredoxin-like"/>
    <property type="match status" value="1"/>
</dbReference>
<evidence type="ECO:0000256" key="6">
    <source>
        <dbReference type="ARBA" id="ARBA00023014"/>
    </source>
</evidence>
<dbReference type="InterPro" id="IPR009051">
    <property type="entry name" value="Helical_ferredxn"/>
</dbReference>
<dbReference type="CDD" id="cd00207">
    <property type="entry name" value="fer2"/>
    <property type="match status" value="1"/>
</dbReference>
<evidence type="ECO:0000259" key="9">
    <source>
        <dbReference type="PROSITE" id="PS51669"/>
    </source>
</evidence>
<dbReference type="PROSITE" id="PS51085">
    <property type="entry name" value="2FE2S_FER_2"/>
    <property type="match status" value="1"/>
</dbReference>
<feature type="domain" description="2Fe-2S ferredoxin-type" evidence="7">
    <location>
        <begin position="2"/>
        <end position="80"/>
    </location>
</feature>
<dbReference type="Gene3D" id="3.40.50.740">
    <property type="match status" value="2"/>
</dbReference>
<dbReference type="Gene3D" id="2.20.25.90">
    <property type="entry name" value="ADC-like domains"/>
    <property type="match status" value="1"/>
</dbReference>
<evidence type="ECO:0000256" key="3">
    <source>
        <dbReference type="ARBA" id="ARBA00022737"/>
    </source>
</evidence>